<dbReference type="InterPro" id="IPR036514">
    <property type="entry name" value="SGNH_hydro_sf"/>
</dbReference>
<evidence type="ECO:0000313" key="3">
    <source>
        <dbReference type="Proteomes" id="UP000678228"/>
    </source>
</evidence>
<evidence type="ECO:0000313" key="2">
    <source>
        <dbReference type="EMBL" id="MBP3951021.1"/>
    </source>
</evidence>
<dbReference type="AlphaFoldDB" id="A0A940WYT4"/>
<dbReference type="SUPFAM" id="SSF52266">
    <property type="entry name" value="SGNH hydrolase"/>
    <property type="match status" value="1"/>
</dbReference>
<protein>
    <recommendedName>
        <fullName evidence="1">SGNH hydrolase-type esterase domain-containing protein</fullName>
    </recommendedName>
</protein>
<accession>A0A940WYT4</accession>
<keyword evidence="3" id="KW-1185">Reference proteome</keyword>
<dbReference type="Gene3D" id="3.40.50.1110">
    <property type="entry name" value="SGNH hydrolase"/>
    <property type="match status" value="1"/>
</dbReference>
<evidence type="ECO:0000259" key="1">
    <source>
        <dbReference type="Pfam" id="PF13472"/>
    </source>
</evidence>
<dbReference type="InterPro" id="IPR013830">
    <property type="entry name" value="SGNH_hydro"/>
</dbReference>
<reference evidence="2" key="1">
    <citation type="submission" date="2021-03" db="EMBL/GenBank/DDBJ databases">
        <title>Bacillus suaedae sp. nov., isolated from Suaeda aralocaspica.</title>
        <authorList>
            <person name="Lei R.F.R."/>
        </authorList>
    </citation>
    <scope>NUCLEOTIDE SEQUENCE</scope>
    <source>
        <strain evidence="2">YZJH907-2</strain>
    </source>
</reference>
<comment type="caution">
    <text evidence="2">The sequence shown here is derived from an EMBL/GenBank/DDBJ whole genome shotgun (WGS) entry which is preliminary data.</text>
</comment>
<feature type="domain" description="SGNH hydrolase-type esterase" evidence="1">
    <location>
        <begin position="5"/>
        <end position="189"/>
    </location>
</feature>
<name>A0A940WYT4_9BACI</name>
<sequence>MHYTALGDSLTVGIGDSLGGFVNRSATILRHSGIPVKVQKIAKVGLTSQELLVSLQNPRTRLAIARADLITLTIGGNDLLKALEYVERTKDPSQLEMTISKFSVNLNKILQQIQLIKSATPTKNYQIRIIGLYNPVPHIPLSTAVIKKINRIICSYRSATIRCVDIYNHFSQPGSLARDLHPNAVGYQAITKQLLNSI</sequence>
<dbReference type="Proteomes" id="UP000678228">
    <property type="component" value="Unassembled WGS sequence"/>
</dbReference>
<gene>
    <name evidence="2" type="ORF">J7W16_07725</name>
</gene>
<proteinExistence type="predicted"/>
<dbReference type="EMBL" id="JAGKSQ010000003">
    <property type="protein sequence ID" value="MBP3951021.1"/>
    <property type="molecule type" value="Genomic_DNA"/>
</dbReference>
<dbReference type="RefSeq" id="WP_210596727.1">
    <property type="nucleotide sequence ID" value="NZ_JAGKSQ010000003.1"/>
</dbReference>
<dbReference type="Pfam" id="PF13472">
    <property type="entry name" value="Lipase_GDSL_2"/>
    <property type="match status" value="1"/>
</dbReference>
<organism evidence="2 3">
    <name type="scientific">Halalkalibacter suaedae</name>
    <dbReference type="NCBI Taxonomy" id="2822140"/>
    <lineage>
        <taxon>Bacteria</taxon>
        <taxon>Bacillati</taxon>
        <taxon>Bacillota</taxon>
        <taxon>Bacilli</taxon>
        <taxon>Bacillales</taxon>
        <taxon>Bacillaceae</taxon>
        <taxon>Halalkalibacter</taxon>
    </lineage>
</organism>